<feature type="transmembrane region" description="Helical" evidence="4">
    <location>
        <begin position="326"/>
        <end position="345"/>
    </location>
</feature>
<dbReference type="RefSeq" id="WP_109414450.1">
    <property type="nucleotide sequence ID" value="NZ_QEAS01000002.1"/>
</dbReference>
<feature type="transmembrane region" description="Helical" evidence="4">
    <location>
        <begin position="6"/>
        <end position="32"/>
    </location>
</feature>
<gene>
    <name evidence="5" type="ORF">DDR33_03930</name>
</gene>
<keyword evidence="2" id="KW-0328">Glycosyltransferase</keyword>
<keyword evidence="4" id="KW-0472">Membrane</keyword>
<keyword evidence="4" id="KW-0812">Transmembrane</keyword>
<evidence type="ECO:0000313" key="5">
    <source>
        <dbReference type="EMBL" id="PWG82172.1"/>
    </source>
</evidence>
<evidence type="ECO:0000256" key="1">
    <source>
        <dbReference type="ARBA" id="ARBA00006739"/>
    </source>
</evidence>
<evidence type="ECO:0000313" key="6">
    <source>
        <dbReference type="Proteomes" id="UP000245647"/>
    </source>
</evidence>
<comment type="caution">
    <text evidence="5">The sequence shown here is derived from an EMBL/GenBank/DDBJ whole genome shotgun (WGS) entry which is preliminary data.</text>
</comment>
<keyword evidence="6" id="KW-1185">Reference proteome</keyword>
<dbReference type="AlphaFoldDB" id="A0A2U2PLN1"/>
<dbReference type="EMBL" id="QEAS01000002">
    <property type="protein sequence ID" value="PWG82172.1"/>
    <property type="molecule type" value="Genomic_DNA"/>
</dbReference>
<proteinExistence type="inferred from homology"/>
<reference evidence="5 6" key="1">
    <citation type="submission" date="2018-04" db="EMBL/GenBank/DDBJ databases">
        <title>Pedobacter chongqingensis sp. nov., isolated from a rottenly hemp rope.</title>
        <authorList>
            <person name="Cai Y."/>
        </authorList>
    </citation>
    <scope>NUCLEOTIDE SEQUENCE [LARGE SCALE GENOMIC DNA]</scope>
    <source>
        <strain evidence="5 6">FJ4-8</strain>
    </source>
</reference>
<name>A0A2U2PLN1_9SPHI</name>
<comment type="similarity">
    <text evidence="1">Belongs to the glycosyltransferase 2 family.</text>
</comment>
<dbReference type="PANTHER" id="PTHR43630:SF1">
    <property type="entry name" value="POLY-BETA-1,6-N-ACETYL-D-GLUCOSAMINE SYNTHASE"/>
    <property type="match status" value="1"/>
</dbReference>
<keyword evidence="3" id="KW-0808">Transferase</keyword>
<dbReference type="OrthoDB" id="1523666at2"/>
<organism evidence="5 6">
    <name type="scientific">Pararcticibacter amylolyticus</name>
    <dbReference type="NCBI Taxonomy" id="2173175"/>
    <lineage>
        <taxon>Bacteria</taxon>
        <taxon>Pseudomonadati</taxon>
        <taxon>Bacteroidota</taxon>
        <taxon>Sphingobacteriia</taxon>
        <taxon>Sphingobacteriales</taxon>
        <taxon>Sphingobacteriaceae</taxon>
        <taxon>Pararcticibacter</taxon>
    </lineage>
</organism>
<feature type="transmembrane region" description="Helical" evidence="4">
    <location>
        <begin position="300"/>
        <end position="319"/>
    </location>
</feature>
<dbReference type="Gene3D" id="3.90.550.10">
    <property type="entry name" value="Spore Coat Polysaccharide Biosynthesis Protein SpsA, Chain A"/>
    <property type="match status" value="1"/>
</dbReference>
<dbReference type="Proteomes" id="UP000245647">
    <property type="component" value="Unassembled WGS sequence"/>
</dbReference>
<accession>A0A2U2PLN1</accession>
<dbReference type="InterPro" id="IPR029044">
    <property type="entry name" value="Nucleotide-diphossugar_trans"/>
</dbReference>
<evidence type="ECO:0000256" key="2">
    <source>
        <dbReference type="ARBA" id="ARBA00022676"/>
    </source>
</evidence>
<dbReference type="Pfam" id="PF13641">
    <property type="entry name" value="Glyco_tranf_2_3"/>
    <property type="match status" value="1"/>
</dbReference>
<dbReference type="GO" id="GO:0016757">
    <property type="term" value="F:glycosyltransferase activity"/>
    <property type="evidence" value="ECO:0007669"/>
    <property type="project" value="UniProtKB-KW"/>
</dbReference>
<protein>
    <submittedName>
        <fullName evidence="5">Uncharacterized protein</fullName>
    </submittedName>
</protein>
<dbReference type="SUPFAM" id="SSF53448">
    <property type="entry name" value="Nucleotide-diphospho-sugar transferases"/>
    <property type="match status" value="1"/>
</dbReference>
<evidence type="ECO:0000256" key="3">
    <source>
        <dbReference type="ARBA" id="ARBA00022679"/>
    </source>
</evidence>
<dbReference type="PANTHER" id="PTHR43630">
    <property type="entry name" value="POLY-BETA-1,6-N-ACETYL-D-GLUCOSAMINE SYNTHASE"/>
    <property type="match status" value="1"/>
</dbReference>
<evidence type="ECO:0000256" key="4">
    <source>
        <dbReference type="SAM" id="Phobius"/>
    </source>
</evidence>
<sequence length="403" mass="46131">MSWLSPIWTAVQIIIGYNLVLPVLLFILWLIFKRRGRSGRIDSSFQPDYAIILTAYEQTHTIPAAVNSILNLHYRNFLLYIVADNCDVSGLSFDDEKVIILRPPMILQSNTRSHFYAISHFQRNHTHLTIIDSDNLVDPGYLDQLNIYFNNGFEAVQGVRNAKNLNSVYACLDAARDIYYHFYDGRILFGLGSSATLAGSGMAFTTELYAGCLQHLDVQGAGFDKVLQNEILKKGKRIAFAEKAIVYDEKTSRSDQLVNQRSRWINTWFRYFSFGFGLITRGITRFNLNQFLFGLILLRPPLFIFLLLSFVCLLVDLFISPVHALLWAVAFMVFTCGFAISLISSETDKKIYDSLIAIPKFIYFQIVSLIYSRKANKRSVATKHYHPGMENKDRTTKEETNED</sequence>
<keyword evidence="4" id="KW-1133">Transmembrane helix</keyword>